<keyword evidence="5" id="KW-1003">Cell membrane</keyword>
<keyword evidence="6" id="KW-0145">Chemotaxis</keyword>
<gene>
    <name evidence="13" type="ORF">DLJ53_17055</name>
</gene>
<dbReference type="AlphaFoldDB" id="A0A8B2NMM5"/>
<keyword evidence="9" id="KW-0472">Membrane</keyword>
<keyword evidence="8" id="KW-0283">Flagellar rotation</keyword>
<evidence type="ECO:0000259" key="12">
    <source>
        <dbReference type="Pfam" id="PF01052"/>
    </source>
</evidence>
<dbReference type="SUPFAM" id="SSF101801">
    <property type="entry name" value="Surface presentation of antigens (SPOA)"/>
    <property type="match status" value="1"/>
</dbReference>
<dbReference type="GO" id="GO:0005886">
    <property type="term" value="C:plasma membrane"/>
    <property type="evidence" value="ECO:0007669"/>
    <property type="project" value="UniProtKB-SubCell"/>
</dbReference>
<dbReference type="OrthoDB" id="9806941at2"/>
<keyword evidence="13" id="KW-0282">Flagellum</keyword>
<dbReference type="PANTHER" id="PTHR30034">
    <property type="entry name" value="FLAGELLAR MOTOR SWITCH PROTEIN FLIM"/>
    <property type="match status" value="1"/>
</dbReference>
<dbReference type="CDD" id="cd17908">
    <property type="entry name" value="FliM"/>
    <property type="match status" value="1"/>
</dbReference>
<evidence type="ECO:0000256" key="1">
    <source>
        <dbReference type="ARBA" id="ARBA00004117"/>
    </source>
</evidence>
<dbReference type="Gene3D" id="2.30.330.10">
    <property type="entry name" value="SpoA-like"/>
    <property type="match status" value="1"/>
</dbReference>
<evidence type="ECO:0000256" key="9">
    <source>
        <dbReference type="ARBA" id="ARBA00023136"/>
    </source>
</evidence>
<evidence type="ECO:0000313" key="13">
    <source>
        <dbReference type="EMBL" id="RAI00936.1"/>
    </source>
</evidence>
<dbReference type="InterPro" id="IPR001543">
    <property type="entry name" value="FliN-like_C"/>
</dbReference>
<dbReference type="Gene3D" id="3.40.1550.10">
    <property type="entry name" value="CheC-like"/>
    <property type="match status" value="1"/>
</dbReference>
<dbReference type="PANTHER" id="PTHR30034:SF3">
    <property type="entry name" value="FLAGELLAR MOTOR SWITCH PROTEIN FLIM"/>
    <property type="match status" value="1"/>
</dbReference>
<feature type="domain" description="Flagellar motor switch protein FliN-like C-terminal" evidence="12">
    <location>
        <begin position="223"/>
        <end position="290"/>
    </location>
</feature>
<evidence type="ECO:0000256" key="4">
    <source>
        <dbReference type="ARBA" id="ARBA00021898"/>
    </source>
</evidence>
<evidence type="ECO:0000256" key="7">
    <source>
        <dbReference type="ARBA" id="ARBA00022519"/>
    </source>
</evidence>
<comment type="caution">
    <text evidence="13">The sequence shown here is derived from an EMBL/GenBank/DDBJ whole genome shotgun (WGS) entry which is preliminary data.</text>
</comment>
<keyword evidence="14" id="KW-1185">Reference proteome</keyword>
<comment type="function">
    <text evidence="11">FliM is one of three proteins (FliG, FliN, FliM) that forms the rotor-mounted switch complex (C ring), located at the base of the basal body. This complex interacts with the CheY and CheZ chemotaxis proteins, in addition to contacting components of the motor that determine the direction of flagellar rotation.</text>
</comment>
<organism evidence="13 14">
    <name type="scientific">Acuticoccus sediminis</name>
    <dbReference type="NCBI Taxonomy" id="2184697"/>
    <lineage>
        <taxon>Bacteria</taxon>
        <taxon>Pseudomonadati</taxon>
        <taxon>Pseudomonadota</taxon>
        <taxon>Alphaproteobacteria</taxon>
        <taxon>Hyphomicrobiales</taxon>
        <taxon>Amorphaceae</taxon>
        <taxon>Acuticoccus</taxon>
    </lineage>
</organism>
<dbReference type="GO" id="GO:0009425">
    <property type="term" value="C:bacterial-type flagellum basal body"/>
    <property type="evidence" value="ECO:0007669"/>
    <property type="project" value="UniProtKB-SubCell"/>
</dbReference>
<keyword evidence="10" id="KW-0975">Bacterial flagellum</keyword>
<dbReference type="GO" id="GO:0050918">
    <property type="term" value="P:positive chemotaxis"/>
    <property type="evidence" value="ECO:0007669"/>
    <property type="project" value="TreeGrafter"/>
</dbReference>
<dbReference type="Proteomes" id="UP000249590">
    <property type="component" value="Unassembled WGS sequence"/>
</dbReference>
<reference evidence="13 14" key="1">
    <citation type="submission" date="2018-05" db="EMBL/GenBank/DDBJ databases">
        <title>Acuticoccus sediminis sp. nov., isolated from deep-sea sediment of Indian Ocean.</title>
        <authorList>
            <person name="Liu X."/>
            <person name="Lai Q."/>
            <person name="Du Y."/>
            <person name="Sun F."/>
            <person name="Zhang X."/>
            <person name="Wang S."/>
            <person name="Shao Z."/>
        </authorList>
    </citation>
    <scope>NUCLEOTIDE SEQUENCE [LARGE SCALE GENOMIC DNA]</scope>
    <source>
        <strain evidence="13 14">PTG4-2</strain>
    </source>
</reference>
<dbReference type="EMBL" id="QHHQ01000003">
    <property type="protein sequence ID" value="RAI00936.1"/>
    <property type="molecule type" value="Genomic_DNA"/>
</dbReference>
<evidence type="ECO:0000256" key="2">
    <source>
        <dbReference type="ARBA" id="ARBA00004417"/>
    </source>
</evidence>
<evidence type="ECO:0000256" key="3">
    <source>
        <dbReference type="ARBA" id="ARBA00011049"/>
    </source>
</evidence>
<sequence>MSDVSDKLLDAAGIQVDRLPMLPVIFDRVANSCAEQMRAVAASPCYFSVLDIEQGRIGEMLEPYEANAVTAILEVPEWDSEVVLGFDRDFIFTIVEVMFGADGQEMPEEDGRTFSNIEMKVCAKLAELVCDVLTQSFSVVTKATFRVERLETRMHFAVIGRRTAQAAAAKFLVQAINRGGEMFIILPYAGLQMVRRALGSTTTAEVGGSRDPDWVRQMRAGVTRADVKLRAILDEKMITLGDITAMKPGDLIQLSATPKSPVKLEANNQALFWCQLGQADGVYKLRVDDVFDPEQEFIGDLLGN</sequence>
<protein>
    <recommendedName>
        <fullName evidence="4">Flagellar motor switch protein FliM</fullName>
    </recommendedName>
</protein>
<evidence type="ECO:0000313" key="14">
    <source>
        <dbReference type="Proteomes" id="UP000249590"/>
    </source>
</evidence>
<proteinExistence type="inferred from homology"/>
<name>A0A8B2NMM5_9HYPH</name>
<dbReference type="InterPro" id="IPR036429">
    <property type="entry name" value="SpoA-like_sf"/>
</dbReference>
<dbReference type="InterPro" id="IPR028976">
    <property type="entry name" value="CheC-like_sf"/>
</dbReference>
<evidence type="ECO:0000256" key="6">
    <source>
        <dbReference type="ARBA" id="ARBA00022500"/>
    </source>
</evidence>
<evidence type="ECO:0000256" key="10">
    <source>
        <dbReference type="ARBA" id="ARBA00023143"/>
    </source>
</evidence>
<dbReference type="GO" id="GO:0003774">
    <property type="term" value="F:cytoskeletal motor activity"/>
    <property type="evidence" value="ECO:0007669"/>
    <property type="project" value="InterPro"/>
</dbReference>
<dbReference type="InterPro" id="IPR001689">
    <property type="entry name" value="Flag_FliM"/>
</dbReference>
<keyword evidence="13" id="KW-0969">Cilium</keyword>
<dbReference type="Pfam" id="PF02154">
    <property type="entry name" value="FliM"/>
    <property type="match status" value="1"/>
</dbReference>
<keyword evidence="13" id="KW-0966">Cell projection</keyword>
<dbReference type="GO" id="GO:0071978">
    <property type="term" value="P:bacterial-type flagellum-dependent swarming motility"/>
    <property type="evidence" value="ECO:0007669"/>
    <property type="project" value="TreeGrafter"/>
</dbReference>
<comment type="similarity">
    <text evidence="3">Belongs to the FliM family.</text>
</comment>
<evidence type="ECO:0000256" key="11">
    <source>
        <dbReference type="ARBA" id="ARBA00025044"/>
    </source>
</evidence>
<dbReference type="Pfam" id="PF01052">
    <property type="entry name" value="FliMN_C"/>
    <property type="match status" value="1"/>
</dbReference>
<comment type="subcellular location">
    <subcellularLocation>
        <location evidence="1">Bacterial flagellum basal body</location>
    </subcellularLocation>
    <subcellularLocation>
        <location evidence="2">Cell inner membrane</location>
        <topology evidence="2">Peripheral membrane protein</topology>
    </subcellularLocation>
</comment>
<accession>A0A8B2NMM5</accession>
<evidence type="ECO:0000256" key="8">
    <source>
        <dbReference type="ARBA" id="ARBA00022779"/>
    </source>
</evidence>
<dbReference type="SUPFAM" id="SSF103039">
    <property type="entry name" value="CheC-like"/>
    <property type="match status" value="1"/>
</dbReference>
<keyword evidence="7" id="KW-0997">Cell inner membrane</keyword>
<dbReference type="RefSeq" id="WP_111347428.1">
    <property type="nucleotide sequence ID" value="NZ_JAIWKD010000004.1"/>
</dbReference>
<evidence type="ECO:0000256" key="5">
    <source>
        <dbReference type="ARBA" id="ARBA00022475"/>
    </source>
</evidence>